<evidence type="ECO:0000313" key="2">
    <source>
        <dbReference type="EMBL" id="KKN20362.1"/>
    </source>
</evidence>
<dbReference type="AlphaFoldDB" id="A0A0F9P7I9"/>
<proteinExistence type="predicted"/>
<sequence>MSKLDDLLEKQRLLEEHPPTLQPANLTLVDQVQDNLAMVEQLEAGITQSRDSVQEANNHLQYDLYQPKIKALEDERDQLMQGNMDAHEKERDQKQKEIDSLHVVVKQVKRIMDFLRVETDKDLAINDDAVTASLGGTKVHLGYIFDEDFLKIKLFIAENGKPKNKFTLIAVGRCLFRDHLLKLERGYVAGIHPGFGINLEVAIKDAPSIEELMTWQALPRAGEVFFALKGDYETIKAEYLDVIKNHELHDFKELMTDLCKCGYFYTIFDRVHRPDGVASCPGCHGNMERMVSVS</sequence>
<protein>
    <submittedName>
        <fullName evidence="2">Uncharacterized protein</fullName>
    </submittedName>
</protein>
<name>A0A0F9P7I9_9ZZZZ</name>
<reference evidence="2" key="1">
    <citation type="journal article" date="2015" name="Nature">
        <title>Complex archaea that bridge the gap between prokaryotes and eukaryotes.</title>
        <authorList>
            <person name="Spang A."/>
            <person name="Saw J.H."/>
            <person name="Jorgensen S.L."/>
            <person name="Zaremba-Niedzwiedzka K."/>
            <person name="Martijn J."/>
            <person name="Lind A.E."/>
            <person name="van Eijk R."/>
            <person name="Schleper C."/>
            <person name="Guy L."/>
            <person name="Ettema T.J."/>
        </authorList>
    </citation>
    <scope>NUCLEOTIDE SEQUENCE</scope>
</reference>
<accession>A0A0F9P7I9</accession>
<evidence type="ECO:0000256" key="1">
    <source>
        <dbReference type="SAM" id="Coils"/>
    </source>
</evidence>
<feature type="coiled-coil region" evidence="1">
    <location>
        <begin position="69"/>
        <end position="104"/>
    </location>
</feature>
<organism evidence="2">
    <name type="scientific">marine sediment metagenome</name>
    <dbReference type="NCBI Taxonomy" id="412755"/>
    <lineage>
        <taxon>unclassified sequences</taxon>
        <taxon>metagenomes</taxon>
        <taxon>ecological metagenomes</taxon>
    </lineage>
</organism>
<comment type="caution">
    <text evidence="2">The sequence shown here is derived from an EMBL/GenBank/DDBJ whole genome shotgun (WGS) entry which is preliminary data.</text>
</comment>
<dbReference type="EMBL" id="LAZR01003249">
    <property type="protein sequence ID" value="KKN20362.1"/>
    <property type="molecule type" value="Genomic_DNA"/>
</dbReference>
<gene>
    <name evidence="2" type="ORF">LCGC14_0936390</name>
</gene>
<keyword evidence="1" id="KW-0175">Coiled coil</keyword>